<dbReference type="EMBL" id="JAPEVG010001071">
    <property type="protein sequence ID" value="KAJ8454042.1"/>
    <property type="molecule type" value="Genomic_DNA"/>
</dbReference>
<evidence type="ECO:0000313" key="3">
    <source>
        <dbReference type="Proteomes" id="UP001215151"/>
    </source>
</evidence>
<name>A0AAD7TGU9_9APHY</name>
<feature type="region of interest" description="Disordered" evidence="1">
    <location>
        <begin position="366"/>
        <end position="396"/>
    </location>
</feature>
<organism evidence="2 3">
    <name type="scientific">Trametes cubensis</name>
    <dbReference type="NCBI Taxonomy" id="1111947"/>
    <lineage>
        <taxon>Eukaryota</taxon>
        <taxon>Fungi</taxon>
        <taxon>Dikarya</taxon>
        <taxon>Basidiomycota</taxon>
        <taxon>Agaricomycotina</taxon>
        <taxon>Agaricomycetes</taxon>
        <taxon>Polyporales</taxon>
        <taxon>Polyporaceae</taxon>
        <taxon>Trametes</taxon>
    </lineage>
</organism>
<dbReference type="PANTHER" id="PTHR33266">
    <property type="entry name" value="CHROMOSOME 15, WHOLE GENOME SHOTGUN SEQUENCE"/>
    <property type="match status" value="1"/>
</dbReference>
<feature type="compositionally biased region" description="Low complexity" evidence="1">
    <location>
        <begin position="374"/>
        <end position="390"/>
    </location>
</feature>
<protein>
    <submittedName>
        <fullName evidence="2">Uncharacterized protein</fullName>
    </submittedName>
</protein>
<dbReference type="AlphaFoldDB" id="A0AAD7TGU9"/>
<reference evidence="2" key="1">
    <citation type="submission" date="2022-11" db="EMBL/GenBank/DDBJ databases">
        <title>Genome Sequence of Cubamyces cubensis.</title>
        <authorList>
            <person name="Buettner E."/>
        </authorList>
    </citation>
    <scope>NUCLEOTIDE SEQUENCE</scope>
    <source>
        <strain evidence="2">MPL-01</strain>
    </source>
</reference>
<dbReference type="PANTHER" id="PTHR33266:SF1">
    <property type="entry name" value="F-BOX DOMAIN-CONTAINING PROTEIN"/>
    <property type="match status" value="1"/>
</dbReference>
<comment type="caution">
    <text evidence="2">The sequence shown here is derived from an EMBL/GenBank/DDBJ whole genome shotgun (WGS) entry which is preliminary data.</text>
</comment>
<sequence length="556" mass="60791">MDSNPMEMVGEDQLPDAQTLASLNNEIHGGIEDSTGIPDLTKASYLWDVLQVVQAQCGFIPLKTGADMEWCHAHVSQLGDMVQEAYQKADYSALMRLTVIQGWSAPFIGEHHVALASNIRNMYYGTSARSAYMGHAAVIQSSGSGKSRLVHEVAKEIFTIPFNIRDPKEHINNGAYPPTDTAVHNLLMEWASEYSGLALQSRFHGFLQVVFEEITKELRGMLASRSGDTKLPLEWHEYLTAHRGMLYSRVAALAKAKDGYISAEEQKSIADNPAADILKQAQDALETLVKLVCTSSGCSADGPTTVGGSSDFKKAPLATCHELRAAFRPETIRGDPKGRLKILHILMYFDEAHVLAEVPSRLAKASSTSATVPTSMDTMETDPTSTSTTDHSMDTTDTMDKMAVDTTSTGANQNNASEPSSPPEHKTALDILVSALDDCRDLGLFTLFMSTQSSLEHLAPSAIHARSARYSALAPSMHAPITETPFDCFGDNRLVPSKLHCKDVCETPFMACFGRPMWRSLMMPYSDRALDKFGIDRSDPPPYRGFGITAMRQALS</sequence>
<evidence type="ECO:0000256" key="1">
    <source>
        <dbReference type="SAM" id="MobiDB-lite"/>
    </source>
</evidence>
<proteinExistence type="predicted"/>
<dbReference type="Proteomes" id="UP001215151">
    <property type="component" value="Unassembled WGS sequence"/>
</dbReference>
<evidence type="ECO:0000313" key="2">
    <source>
        <dbReference type="EMBL" id="KAJ8454042.1"/>
    </source>
</evidence>
<accession>A0AAD7TGU9</accession>
<keyword evidence="3" id="KW-1185">Reference proteome</keyword>
<gene>
    <name evidence="2" type="ORF">ONZ51_g13257</name>
</gene>